<reference evidence="2" key="1">
    <citation type="journal article" date="2020" name="Stud. Mycol.">
        <title>101 Dothideomycetes genomes: a test case for predicting lifestyles and emergence of pathogens.</title>
        <authorList>
            <person name="Haridas S."/>
            <person name="Albert R."/>
            <person name="Binder M."/>
            <person name="Bloem J."/>
            <person name="Labutti K."/>
            <person name="Salamov A."/>
            <person name="Andreopoulos B."/>
            <person name="Baker S."/>
            <person name="Barry K."/>
            <person name="Bills G."/>
            <person name="Bluhm B."/>
            <person name="Cannon C."/>
            <person name="Castanera R."/>
            <person name="Culley D."/>
            <person name="Daum C."/>
            <person name="Ezra D."/>
            <person name="Gonzalez J."/>
            <person name="Henrissat B."/>
            <person name="Kuo A."/>
            <person name="Liang C."/>
            <person name="Lipzen A."/>
            <person name="Lutzoni F."/>
            <person name="Magnuson J."/>
            <person name="Mondo S."/>
            <person name="Nolan M."/>
            <person name="Ohm R."/>
            <person name="Pangilinan J."/>
            <person name="Park H.-J."/>
            <person name="Ramirez L."/>
            <person name="Alfaro M."/>
            <person name="Sun H."/>
            <person name="Tritt A."/>
            <person name="Yoshinaga Y."/>
            <person name="Zwiers L.-H."/>
            <person name="Turgeon B."/>
            <person name="Goodwin S."/>
            <person name="Spatafora J."/>
            <person name="Crous P."/>
            <person name="Grigoriev I."/>
        </authorList>
    </citation>
    <scope>NUCLEOTIDE SEQUENCE</scope>
    <source>
        <strain evidence="2">CBS 130266</strain>
    </source>
</reference>
<keyword evidence="3" id="KW-1185">Reference proteome</keyword>
<evidence type="ECO:0000313" key="2">
    <source>
        <dbReference type="EMBL" id="KAF2431852.1"/>
    </source>
</evidence>
<protein>
    <submittedName>
        <fullName evidence="2">Uncharacterized protein</fullName>
    </submittedName>
</protein>
<gene>
    <name evidence="2" type="ORF">EJ08DRAFT_166908</name>
</gene>
<accession>A0A9P4NUI2</accession>
<name>A0A9P4NUI2_9PEZI</name>
<feature type="region of interest" description="Disordered" evidence="1">
    <location>
        <begin position="1"/>
        <end position="25"/>
    </location>
</feature>
<evidence type="ECO:0000256" key="1">
    <source>
        <dbReference type="SAM" id="MobiDB-lite"/>
    </source>
</evidence>
<dbReference type="AlphaFoldDB" id="A0A9P4NUI2"/>
<organism evidence="2 3">
    <name type="scientific">Tothia fuscella</name>
    <dbReference type="NCBI Taxonomy" id="1048955"/>
    <lineage>
        <taxon>Eukaryota</taxon>
        <taxon>Fungi</taxon>
        <taxon>Dikarya</taxon>
        <taxon>Ascomycota</taxon>
        <taxon>Pezizomycotina</taxon>
        <taxon>Dothideomycetes</taxon>
        <taxon>Pleosporomycetidae</taxon>
        <taxon>Venturiales</taxon>
        <taxon>Cylindrosympodiaceae</taxon>
        <taxon>Tothia</taxon>
    </lineage>
</organism>
<proteinExistence type="predicted"/>
<sequence>MWRSSGALDRTTYSQPQGRQYGWGDNQGDFEEAPTLSILQQGDYLISYLDVLTRQGFYKKLNTAIRRKWGPQYDLDSAAGLVVGASLASRQIHDCVTAISAVRTFALGRVSYRVSLRTEGQKGLLLSSWLIANNHRVAVRQVALSDQDETGGGFQQYGSSGEIESDPFKVLPTSGIQWFWSGWSLFYVQHRLHPSRAKLVYGSAV</sequence>
<dbReference type="Proteomes" id="UP000800235">
    <property type="component" value="Unassembled WGS sequence"/>
</dbReference>
<dbReference type="EMBL" id="MU007029">
    <property type="protein sequence ID" value="KAF2431852.1"/>
    <property type="molecule type" value="Genomic_DNA"/>
</dbReference>
<evidence type="ECO:0000313" key="3">
    <source>
        <dbReference type="Proteomes" id="UP000800235"/>
    </source>
</evidence>
<comment type="caution">
    <text evidence="2">The sequence shown here is derived from an EMBL/GenBank/DDBJ whole genome shotgun (WGS) entry which is preliminary data.</text>
</comment>